<dbReference type="InParanoid" id="F4RAW6"/>
<proteinExistence type="predicted"/>
<dbReference type="HOGENOM" id="CLU_444149_0_0_1"/>
<feature type="chain" id="PRO_5003317459" description="Secreted protein" evidence="1">
    <location>
        <begin position="24"/>
        <end position="656"/>
    </location>
</feature>
<dbReference type="Proteomes" id="UP000001072">
    <property type="component" value="Unassembled WGS sequence"/>
</dbReference>
<dbReference type="AlphaFoldDB" id="F4RAW6"/>
<accession>F4RAW6</accession>
<evidence type="ECO:0000313" key="3">
    <source>
        <dbReference type="Proteomes" id="UP000001072"/>
    </source>
</evidence>
<dbReference type="VEuPathDB" id="FungiDB:MELLADRAFT_103205"/>
<keyword evidence="3" id="KW-1185">Reference proteome</keyword>
<reference evidence="3" key="1">
    <citation type="journal article" date="2011" name="Proc. Natl. Acad. Sci. U.S.A.">
        <title>Obligate biotrophy features unraveled by the genomic analysis of rust fungi.</title>
        <authorList>
            <person name="Duplessis S."/>
            <person name="Cuomo C.A."/>
            <person name="Lin Y.-C."/>
            <person name="Aerts A."/>
            <person name="Tisserant E."/>
            <person name="Veneault-Fourrey C."/>
            <person name="Joly D.L."/>
            <person name="Hacquard S."/>
            <person name="Amselem J."/>
            <person name="Cantarel B.L."/>
            <person name="Chiu R."/>
            <person name="Coutinho P.M."/>
            <person name="Feau N."/>
            <person name="Field M."/>
            <person name="Frey P."/>
            <person name="Gelhaye E."/>
            <person name="Goldberg J."/>
            <person name="Grabherr M.G."/>
            <person name="Kodira C.D."/>
            <person name="Kohler A."/>
            <person name="Kuees U."/>
            <person name="Lindquist E.A."/>
            <person name="Lucas S.M."/>
            <person name="Mago R."/>
            <person name="Mauceli E."/>
            <person name="Morin E."/>
            <person name="Murat C."/>
            <person name="Pangilinan J.L."/>
            <person name="Park R."/>
            <person name="Pearson M."/>
            <person name="Quesneville H."/>
            <person name="Rouhier N."/>
            <person name="Sakthikumar S."/>
            <person name="Salamov A.A."/>
            <person name="Schmutz J."/>
            <person name="Selles B."/>
            <person name="Shapiro H."/>
            <person name="Tanguay P."/>
            <person name="Tuskan G.A."/>
            <person name="Henrissat B."/>
            <person name="Van de Peer Y."/>
            <person name="Rouze P."/>
            <person name="Ellis J.G."/>
            <person name="Dodds P.N."/>
            <person name="Schein J.E."/>
            <person name="Zhong S."/>
            <person name="Hamelin R.C."/>
            <person name="Grigoriev I.V."/>
            <person name="Szabo L.J."/>
            <person name="Martin F."/>
        </authorList>
    </citation>
    <scope>NUCLEOTIDE SEQUENCE [LARGE SCALE GENOMIC DNA]</scope>
    <source>
        <strain evidence="3">98AG31 / pathotype 3-4-7</strain>
    </source>
</reference>
<dbReference type="KEGG" id="mlr:MELLADRAFT_103205"/>
<sequence length="656" mass="77526">MFSPLVFLRLALIAMPLFSVVSTARLFIETIEFPGQVPDFPEGPAMVNMFSFKPVNRIKGSWFTDFKKFWGMSKTTRVAMDPGRPQTHVPYYSFYKNAHHFRNEYYTKNGNQIEELAQKVLLLIDTLDYISVPQNIWLNKESKLVQECQEFAYHTLLEPKKLRDLERYWVIGIWVALEKGKKEDIHSEIEIPKDFNKQIYLEILAYLHNSPAITQAFDHWVNQKPVRVRAFGGGLEESLKRAALIGYHEDKRAGQPPHPIETLVSEYLTAAELPQEIDQVSGLLDRFREMFKNIEFEVQSSEGQYTISIFKHIRNFQSSQTINESLHRALQEEDFWVDLHTFVAKYEVVQYSKRLKRFLSNRKLKSNKELDLYSILKDPLQEHINLNDAITQLVLKLKTISKDQLGYAYKLIMAHVFLKPTLEREILSQNTWNVVGGLQRAWALIYPGLELPRVGIMDYQYYIFVKYPQLLAHAKWNAFMNDARYVSLDFSKHAKRETLWNTPEVPYDVSSYTEAYYRQIATTMKGSRAKKVLYTMGLEMLMHLNDLPDGQEYLLKMLEEDEFRGWVNYAIRYVRTHNRYQWNFWPTLFTENIKLRQFVNALNEIISFQRHQQDYAEVLKKWMTDWPIRPIVSMSIGRRVFSFDPEYWKGARTPWD</sequence>
<evidence type="ECO:0008006" key="4">
    <source>
        <dbReference type="Google" id="ProtNLM"/>
    </source>
</evidence>
<dbReference type="GeneID" id="18921897"/>
<evidence type="ECO:0000256" key="1">
    <source>
        <dbReference type="SAM" id="SignalP"/>
    </source>
</evidence>
<keyword evidence="1" id="KW-0732">Signal</keyword>
<dbReference type="RefSeq" id="XP_007406015.1">
    <property type="nucleotide sequence ID" value="XM_007405953.1"/>
</dbReference>
<gene>
    <name evidence="2" type="ORF">MELLADRAFT_103205</name>
</gene>
<name>F4RAW6_MELLP</name>
<dbReference type="EMBL" id="GL883094">
    <property type="protein sequence ID" value="EGG10546.1"/>
    <property type="molecule type" value="Genomic_DNA"/>
</dbReference>
<organism evidence="3">
    <name type="scientific">Melampsora larici-populina (strain 98AG31 / pathotype 3-4-7)</name>
    <name type="common">Poplar leaf rust fungus</name>
    <dbReference type="NCBI Taxonomy" id="747676"/>
    <lineage>
        <taxon>Eukaryota</taxon>
        <taxon>Fungi</taxon>
        <taxon>Dikarya</taxon>
        <taxon>Basidiomycota</taxon>
        <taxon>Pucciniomycotina</taxon>
        <taxon>Pucciniomycetes</taxon>
        <taxon>Pucciniales</taxon>
        <taxon>Melampsoraceae</taxon>
        <taxon>Melampsora</taxon>
    </lineage>
</organism>
<protein>
    <recommendedName>
        <fullName evidence="4">Secreted protein</fullName>
    </recommendedName>
</protein>
<feature type="signal peptide" evidence="1">
    <location>
        <begin position="1"/>
        <end position="23"/>
    </location>
</feature>
<evidence type="ECO:0000313" key="2">
    <source>
        <dbReference type="EMBL" id="EGG10546.1"/>
    </source>
</evidence>